<keyword evidence="1" id="KW-0479">Metal-binding</keyword>
<feature type="region of interest" description="Disordered" evidence="5">
    <location>
        <begin position="315"/>
        <end position="335"/>
    </location>
</feature>
<evidence type="ECO:0000256" key="5">
    <source>
        <dbReference type="SAM" id="MobiDB-lite"/>
    </source>
</evidence>
<dbReference type="Gene3D" id="3.30.40.10">
    <property type="entry name" value="Zinc/RING finger domain, C3HC4 (zinc finger)"/>
    <property type="match status" value="1"/>
</dbReference>
<dbReference type="PROSITE" id="PS50089">
    <property type="entry name" value="ZF_RING_2"/>
    <property type="match status" value="1"/>
</dbReference>
<dbReference type="GO" id="GO:0008270">
    <property type="term" value="F:zinc ion binding"/>
    <property type="evidence" value="ECO:0007669"/>
    <property type="project" value="UniProtKB-KW"/>
</dbReference>
<accession>A0A815NFN7</accession>
<feature type="compositionally biased region" description="Basic and acidic residues" evidence="5">
    <location>
        <begin position="325"/>
        <end position="335"/>
    </location>
</feature>
<feature type="region of interest" description="Disordered" evidence="5">
    <location>
        <begin position="1"/>
        <end position="23"/>
    </location>
</feature>
<organism evidence="7 8">
    <name type="scientific">Adineta ricciae</name>
    <name type="common">Rotifer</name>
    <dbReference type="NCBI Taxonomy" id="249248"/>
    <lineage>
        <taxon>Eukaryota</taxon>
        <taxon>Metazoa</taxon>
        <taxon>Spiralia</taxon>
        <taxon>Gnathifera</taxon>
        <taxon>Rotifera</taxon>
        <taxon>Eurotatoria</taxon>
        <taxon>Bdelloidea</taxon>
        <taxon>Adinetida</taxon>
        <taxon>Adinetidae</taxon>
        <taxon>Adineta</taxon>
    </lineage>
</organism>
<keyword evidence="8" id="KW-1185">Reference proteome</keyword>
<dbReference type="Proteomes" id="UP000663828">
    <property type="component" value="Unassembled WGS sequence"/>
</dbReference>
<evidence type="ECO:0000256" key="3">
    <source>
        <dbReference type="ARBA" id="ARBA00022833"/>
    </source>
</evidence>
<evidence type="ECO:0000313" key="7">
    <source>
        <dbReference type="EMBL" id="CAF1437096.1"/>
    </source>
</evidence>
<name>A0A815NFN7_ADIRI</name>
<keyword evidence="2 4" id="KW-0863">Zinc-finger</keyword>
<proteinExistence type="predicted"/>
<gene>
    <name evidence="7" type="ORF">XAT740_LOCUS36102</name>
</gene>
<dbReference type="InterPro" id="IPR013083">
    <property type="entry name" value="Znf_RING/FYVE/PHD"/>
</dbReference>
<keyword evidence="3" id="KW-0862">Zinc</keyword>
<dbReference type="InterPro" id="IPR019786">
    <property type="entry name" value="Zinc_finger_PHD-type_CS"/>
</dbReference>
<dbReference type="SUPFAM" id="SSF57850">
    <property type="entry name" value="RING/U-box"/>
    <property type="match status" value="1"/>
</dbReference>
<evidence type="ECO:0000256" key="1">
    <source>
        <dbReference type="ARBA" id="ARBA00022723"/>
    </source>
</evidence>
<dbReference type="AlphaFoldDB" id="A0A815NFN7"/>
<dbReference type="PROSITE" id="PS01359">
    <property type="entry name" value="ZF_PHD_1"/>
    <property type="match status" value="1"/>
</dbReference>
<reference evidence="7" key="1">
    <citation type="submission" date="2021-02" db="EMBL/GenBank/DDBJ databases">
        <authorList>
            <person name="Nowell W R."/>
        </authorList>
    </citation>
    <scope>NUCLEOTIDE SEQUENCE</scope>
</reference>
<feature type="domain" description="RING-type" evidence="6">
    <location>
        <begin position="30"/>
        <end position="78"/>
    </location>
</feature>
<protein>
    <recommendedName>
        <fullName evidence="6">RING-type domain-containing protein</fullName>
    </recommendedName>
</protein>
<sequence>MNHPQRNQNENQAPEAASGGQQPEHRTSICAICIEDIEIQEPMWPCRECNTEFHKSCLIRWLSDQTRREQRLTCRVCQTDMTSIINALLSIPICPLCNADCKREGSVFMACVRGKQELRCPDFRNSIYHRNELNWHLGQLRTENRPLSCVNIFCRADLRASSIYRCEASTNKRYVSFTPITIGLQEEFKSFWQQQHSHRRSTIENSDSLNHECRCETCIEKNTSEPWSLQDAIEYSFNEYLLKLLTEGDFHIGLDEKLVCHDQTQQEYRRALTAYALNGCLSMQRIIISMKGKSFQFERTINEFIEPTFSFSPINDVDDDDDDIFERQRNSPEIE</sequence>
<comment type="caution">
    <text evidence="7">The sequence shown here is derived from an EMBL/GenBank/DDBJ whole genome shotgun (WGS) entry which is preliminary data.</text>
</comment>
<dbReference type="InterPro" id="IPR001841">
    <property type="entry name" value="Znf_RING"/>
</dbReference>
<evidence type="ECO:0000313" key="8">
    <source>
        <dbReference type="Proteomes" id="UP000663828"/>
    </source>
</evidence>
<evidence type="ECO:0000256" key="2">
    <source>
        <dbReference type="ARBA" id="ARBA00022771"/>
    </source>
</evidence>
<dbReference type="EMBL" id="CAJNOR010003674">
    <property type="protein sequence ID" value="CAF1437096.1"/>
    <property type="molecule type" value="Genomic_DNA"/>
</dbReference>
<evidence type="ECO:0000256" key="4">
    <source>
        <dbReference type="PROSITE-ProRule" id="PRU00175"/>
    </source>
</evidence>
<evidence type="ECO:0000259" key="6">
    <source>
        <dbReference type="PROSITE" id="PS50089"/>
    </source>
</evidence>
<feature type="compositionally biased region" description="Polar residues" evidence="5">
    <location>
        <begin position="1"/>
        <end position="12"/>
    </location>
</feature>